<evidence type="ECO:0000313" key="3">
    <source>
        <dbReference type="EMBL" id="KAK7079366.1"/>
    </source>
</evidence>
<feature type="compositionally biased region" description="Acidic residues" evidence="1">
    <location>
        <begin position="115"/>
        <end position="132"/>
    </location>
</feature>
<proteinExistence type="predicted"/>
<reference evidence="3 4" key="1">
    <citation type="submission" date="2023-11" db="EMBL/GenBank/DDBJ databases">
        <title>Halocaridina rubra genome assembly.</title>
        <authorList>
            <person name="Smith C."/>
        </authorList>
    </citation>
    <scope>NUCLEOTIDE SEQUENCE [LARGE SCALE GENOMIC DNA]</scope>
    <source>
        <strain evidence="3">EP-1</strain>
        <tissue evidence="3">Whole</tissue>
    </source>
</reference>
<dbReference type="Proteomes" id="UP001381693">
    <property type="component" value="Unassembled WGS sequence"/>
</dbReference>
<dbReference type="EMBL" id="JAXCGZ010007323">
    <property type="protein sequence ID" value="KAK7079366.1"/>
    <property type="molecule type" value="Genomic_DNA"/>
</dbReference>
<name>A0AAN8X7M7_HALRR</name>
<feature type="region of interest" description="Disordered" evidence="1">
    <location>
        <begin position="156"/>
        <end position="186"/>
    </location>
</feature>
<feature type="region of interest" description="Disordered" evidence="1">
    <location>
        <begin position="92"/>
        <end position="133"/>
    </location>
</feature>
<organism evidence="3 4">
    <name type="scientific">Halocaridina rubra</name>
    <name type="common">Hawaiian red shrimp</name>
    <dbReference type="NCBI Taxonomy" id="373956"/>
    <lineage>
        <taxon>Eukaryota</taxon>
        <taxon>Metazoa</taxon>
        <taxon>Ecdysozoa</taxon>
        <taxon>Arthropoda</taxon>
        <taxon>Crustacea</taxon>
        <taxon>Multicrustacea</taxon>
        <taxon>Malacostraca</taxon>
        <taxon>Eumalacostraca</taxon>
        <taxon>Eucarida</taxon>
        <taxon>Decapoda</taxon>
        <taxon>Pleocyemata</taxon>
        <taxon>Caridea</taxon>
        <taxon>Atyoidea</taxon>
        <taxon>Atyidae</taxon>
        <taxon>Halocaridina</taxon>
    </lineage>
</organism>
<evidence type="ECO:0000256" key="1">
    <source>
        <dbReference type="SAM" id="MobiDB-lite"/>
    </source>
</evidence>
<dbReference type="Gene3D" id="2.40.50.40">
    <property type="match status" value="1"/>
</dbReference>
<dbReference type="SMART" id="SM00298">
    <property type="entry name" value="CHROMO"/>
    <property type="match status" value="1"/>
</dbReference>
<feature type="region of interest" description="Disordered" evidence="1">
    <location>
        <begin position="1"/>
        <end position="31"/>
    </location>
</feature>
<feature type="compositionally biased region" description="Acidic residues" evidence="1">
    <location>
        <begin position="9"/>
        <end position="24"/>
    </location>
</feature>
<dbReference type="PROSITE" id="PS50013">
    <property type="entry name" value="CHROMO_2"/>
    <property type="match status" value="1"/>
</dbReference>
<feature type="domain" description="Chromo" evidence="2">
    <location>
        <begin position="1182"/>
        <end position="1230"/>
    </location>
</feature>
<feature type="compositionally biased region" description="Polar residues" evidence="1">
    <location>
        <begin position="1075"/>
        <end position="1089"/>
    </location>
</feature>
<feature type="region of interest" description="Disordered" evidence="1">
    <location>
        <begin position="1068"/>
        <end position="1089"/>
    </location>
</feature>
<dbReference type="Pfam" id="PF00385">
    <property type="entry name" value="Chromo"/>
    <property type="match status" value="1"/>
</dbReference>
<dbReference type="SUPFAM" id="SSF54160">
    <property type="entry name" value="Chromo domain-like"/>
    <property type="match status" value="1"/>
</dbReference>
<sequence>MRMNSSFSVDDEEENNSFGDNDEGDAARTGDHVLVLPEEEDINTSAKDASSRLLVENIPLYVTQGENGKPMIISGPEEVVQSDNLDNIVRIRSDKSSDANPVVNFEGYSESNYDSPDDTDFDGFSEEESAESEIDKRRILNIRKLQKMNASCEEARESYNDNGLNGSDEKSSPCKDRKRKAKSSIPVEIGSKEIATNVSKRRRISVKPISSEKVAQPLAQSTPPKRKAFDLEYDMSSVRKSLNISINANSGDNVKVNEVERERREPLGRKAYDFEEDTEFIGIHCSQVGCTVTWLESMTTKMVTVNNGIVFELNEFSKKINWEREHVAKWILRLRGILDLEPSHADVEKIHVILKRRKALAVTLAGSKKGLVRLFEFDNTKFTLPSETGNETTRHNILNDSVYTQNSEDFKSAADMTDSRVSYYSYNQNRCPYFTETNSSIGPLCDAAGLSVSDLNVMLEMDVHLTEGMIVELSFNLVNEKASHGEVMSTEFQFLSMQSDDPRVSFYFIGNNRYPIFKELDVNLGYYCSEAGITVADLNSKGVKDIRLTQGAVIEIFDFFREHSASLKALATTLMTFRRGSPLNLNSVVTAILALVKKRENSEDFLKAYFKYPNSKPFSKGRGRSRNLMKNVNLVTTNGEIMSSEIVEDELGKRSQKHVNQIKNDDKVKKQHFWAKRRKNAPGKNRKVGNNFLITTDDESQLAKNKIKTPKEELINGSESPAVHSPSDDHKLSLLKKLNAKDKRVKFVLKKDGRIVPQFTETNYYLGSYCSAIDLTVADLNSSKPKDVVFSNGAILELYQFYQDRGCSNVMLADRIFELRNIRRVTSQHLAARIPKQLLKLEKVNLSKIFRFRTARIPVDSRSKPKILLPKMKLTPFKKKSVQSKKISRHSLKKPPYTGKKSAFKSNIFVDKEVEKAKGKERSITRADIVLLYGEWLKKKSITGSNVCVADLLCDVMKLVEDRNVSNVRIPAGTLMSSSVKLYEEYRRMWKSNRRDALRYLEEDWIEDIHSIVSNTRMTRSLRGEDTSLLETAGTSSQQQWSLESTLKKCDLKSNAIDIPKTVKPRRVSKELETFHSSSGSSKDNDRQNVNFENESAMHNAVMDMNWTVKKIGPKSKLRKSSMGVLYSDLDTMERDELKLESSVSFGSAMEILNQSSFEGDEETSSSIDCLSHSQVLHNDLGVIDKILDYRCVLKDSMLKEVEYLVRWIGCGPEEDTWIKAENLECPENIIGPWQESILPHRNIIDKVRYKSLEHKECLRKMDILETWNDVSDDIKNPISMGTDIDFSNKENSPDRMSVETTGYFEPKINKKFVTIGELLHLYDSWRRETIFPKESKEGIFTSNINSLISKVDKLFSSCGIINKYSDCLLQACFILTLRRKMLASREAVWTYLENNCLPTLEKTLAQQSEYKLKTWKMKGCDIYGKFSETLQDIQKLYVDSAESRSTHRSRVTLLEEEIACLERSLNCAQGNSHFFTDSLKRQIILLNEKVANSAMMVQGKRNLKNSVSGRNSIKNTEYHTKTCYEIQKLGVVEKNAGDVVDSVLEYLESNDGIIH</sequence>
<evidence type="ECO:0000259" key="2">
    <source>
        <dbReference type="PROSITE" id="PS50013"/>
    </source>
</evidence>
<dbReference type="GO" id="GO:0005694">
    <property type="term" value="C:chromosome"/>
    <property type="evidence" value="ECO:0007669"/>
    <property type="project" value="UniProtKB-ARBA"/>
</dbReference>
<dbReference type="CDD" id="cd00024">
    <property type="entry name" value="CD_CSD"/>
    <property type="match status" value="1"/>
</dbReference>
<protein>
    <recommendedName>
        <fullName evidence="2">Chromo domain-containing protein</fullName>
    </recommendedName>
</protein>
<dbReference type="InterPro" id="IPR023780">
    <property type="entry name" value="Chromo_domain"/>
</dbReference>
<evidence type="ECO:0000313" key="4">
    <source>
        <dbReference type="Proteomes" id="UP001381693"/>
    </source>
</evidence>
<accession>A0AAN8X7M7</accession>
<gene>
    <name evidence="3" type="ORF">SK128_008495</name>
</gene>
<keyword evidence="4" id="KW-1185">Reference proteome</keyword>
<dbReference type="InterPro" id="IPR000953">
    <property type="entry name" value="Chromo/chromo_shadow_dom"/>
</dbReference>
<comment type="caution">
    <text evidence="3">The sequence shown here is derived from an EMBL/GenBank/DDBJ whole genome shotgun (WGS) entry which is preliminary data.</text>
</comment>
<dbReference type="InterPro" id="IPR016197">
    <property type="entry name" value="Chromo-like_dom_sf"/>
</dbReference>